<dbReference type="GO" id="GO:0015689">
    <property type="term" value="P:molybdate ion transport"/>
    <property type="evidence" value="ECO:0007669"/>
    <property type="project" value="InterPro"/>
</dbReference>
<feature type="chain" id="PRO_5036068926" evidence="7">
    <location>
        <begin position="37"/>
        <end position="272"/>
    </location>
</feature>
<evidence type="ECO:0000256" key="1">
    <source>
        <dbReference type="ARBA" id="ARBA00009175"/>
    </source>
</evidence>
<organism evidence="9 13">
    <name type="scientific">Agrobacterium vitis</name>
    <name type="common">Rhizobium vitis</name>
    <dbReference type="NCBI Taxonomy" id="373"/>
    <lineage>
        <taxon>Bacteria</taxon>
        <taxon>Pseudomonadati</taxon>
        <taxon>Pseudomonadota</taxon>
        <taxon>Alphaproteobacteria</taxon>
        <taxon>Hyphomicrobiales</taxon>
        <taxon>Rhizobiaceae</taxon>
        <taxon>Rhizobium/Agrobacterium group</taxon>
        <taxon>Agrobacterium</taxon>
    </lineage>
</organism>
<dbReference type="PANTHER" id="PTHR30632:SF17">
    <property type="entry name" value="MOLYBDATE-BINDING PROTEIN MODA"/>
    <property type="match status" value="1"/>
</dbReference>
<dbReference type="RefSeq" id="WP_081089123.1">
    <property type="nucleotide sequence ID" value="NZ_QRFD01000001.1"/>
</dbReference>
<dbReference type="EMBL" id="WPHR01000009">
    <property type="protein sequence ID" value="MUZ73739.1"/>
    <property type="molecule type" value="Genomic_DNA"/>
</dbReference>
<sequence length="272" mass="28659">MKAGWEMIAKARTTIVDRLPAILTALMLFGAPQAVAADQSLTVFAAASLKETISKIADDWKAETGREVKLSFAASSALAKQIDEGAPADLFISADLNWMDHLDKGGELVPGSRVNLLGNRIVLVAASSSTVTTKIAPSFDLAGLLGDERLAMANVSSVPAGVYGKAALENLGVWASVKDKVAQADNVRAALLLVSRQEAPLGIVYETDARVDPGVKILDRFPENSHPAIVYPAAVLKASNNPDAQAFLAYLQSVTASNVFRAAGFTVLTKIN</sequence>
<proteinExistence type="inferred from homology"/>
<evidence type="ECO:0000256" key="7">
    <source>
        <dbReference type="SAM" id="SignalP"/>
    </source>
</evidence>
<dbReference type="InterPro" id="IPR005950">
    <property type="entry name" value="ModA"/>
</dbReference>
<dbReference type="PIRSF" id="PIRSF004846">
    <property type="entry name" value="ModA"/>
    <property type="match status" value="1"/>
</dbReference>
<dbReference type="PANTHER" id="PTHR30632">
    <property type="entry name" value="MOLYBDATE-BINDING PERIPLASMIC PROTEIN"/>
    <property type="match status" value="1"/>
</dbReference>
<evidence type="ECO:0000256" key="4">
    <source>
        <dbReference type="ARBA" id="ARBA00022729"/>
    </source>
</evidence>
<name>A0A368NXH9_AGRVI</name>
<keyword evidence="2 6" id="KW-0500">Molybdenum</keyword>
<dbReference type="InterPro" id="IPR050682">
    <property type="entry name" value="ModA/WtpA"/>
</dbReference>
<dbReference type="NCBIfam" id="TIGR01256">
    <property type="entry name" value="modA"/>
    <property type="match status" value="1"/>
</dbReference>
<dbReference type="SUPFAM" id="SSF53850">
    <property type="entry name" value="Periplasmic binding protein-like II"/>
    <property type="match status" value="1"/>
</dbReference>
<feature type="binding site" evidence="6">
    <location>
        <position position="187"/>
    </location>
    <ligand>
        <name>molybdate</name>
        <dbReference type="ChEBI" id="CHEBI:36264"/>
    </ligand>
</feature>
<dbReference type="Proteomes" id="UP000436911">
    <property type="component" value="Unassembled WGS sequence"/>
</dbReference>
<feature type="binding site" evidence="6">
    <location>
        <position position="75"/>
    </location>
    <ligand>
        <name>molybdate</name>
        <dbReference type="ChEBI" id="CHEBI:36264"/>
    </ligand>
</feature>
<dbReference type="OrthoDB" id="9785015at2"/>
<evidence type="ECO:0000313" key="8">
    <source>
        <dbReference type="EMBL" id="KAA3531921.1"/>
    </source>
</evidence>
<protein>
    <submittedName>
        <fullName evidence="9">Molybdate ABC transporter substrate-binding protein</fullName>
    </submittedName>
</protein>
<dbReference type="Proteomes" id="UP000477951">
    <property type="component" value="Unassembled WGS sequence"/>
</dbReference>
<dbReference type="EMBL" id="QUSG01000001">
    <property type="protein sequence ID" value="KAA3531921.1"/>
    <property type="molecule type" value="Genomic_DNA"/>
</dbReference>
<gene>
    <name evidence="9" type="primary">modA</name>
    <name evidence="8" type="ORF">DXT89_00625</name>
    <name evidence="10" type="ORF">GOZ88_15855</name>
    <name evidence="9" type="ORF">GOZ90_13710</name>
</gene>
<accession>A0A368NXH9</accession>
<dbReference type="GO" id="GO:1901359">
    <property type="term" value="F:tungstate binding"/>
    <property type="evidence" value="ECO:0007669"/>
    <property type="project" value="UniProtKB-ARBA"/>
</dbReference>
<reference evidence="12 13" key="2">
    <citation type="submission" date="2019-12" db="EMBL/GenBank/DDBJ databases">
        <title>Whole-genome sequencing of Allorhizobium vitis.</title>
        <authorList>
            <person name="Gan H.M."/>
            <person name="Szegedi E."/>
            <person name="Burr T."/>
            <person name="Savka M.A."/>
        </authorList>
    </citation>
    <scope>NUCLEOTIDE SEQUENCE [LARGE SCALE GENOMIC DNA]</scope>
    <source>
        <strain evidence="10 12">CG415</strain>
        <strain evidence="9 13">CG516</strain>
    </source>
</reference>
<feature type="signal peptide" evidence="7">
    <location>
        <begin position="1"/>
        <end position="36"/>
    </location>
</feature>
<evidence type="ECO:0000256" key="6">
    <source>
        <dbReference type="PIRSR" id="PIRSR004846-1"/>
    </source>
</evidence>
<feature type="binding site" evidence="6">
    <location>
        <position position="48"/>
    </location>
    <ligand>
        <name>molybdate</name>
        <dbReference type="ChEBI" id="CHEBI:36264"/>
    </ligand>
</feature>
<dbReference type="Proteomes" id="UP000440716">
    <property type="component" value="Unassembled WGS sequence"/>
</dbReference>
<dbReference type="EMBL" id="WPHU01000006">
    <property type="protein sequence ID" value="MVA57578.1"/>
    <property type="molecule type" value="Genomic_DNA"/>
</dbReference>
<dbReference type="Gene3D" id="3.40.190.10">
    <property type="entry name" value="Periplasmic binding protein-like II"/>
    <property type="match status" value="2"/>
</dbReference>
<dbReference type="GO" id="GO:0030973">
    <property type="term" value="F:molybdate ion binding"/>
    <property type="evidence" value="ECO:0007669"/>
    <property type="project" value="TreeGrafter"/>
</dbReference>
<keyword evidence="3 6" id="KW-0479">Metal-binding</keyword>
<dbReference type="GO" id="GO:0046872">
    <property type="term" value="F:metal ion binding"/>
    <property type="evidence" value="ECO:0007669"/>
    <property type="project" value="UniProtKB-KW"/>
</dbReference>
<dbReference type="Pfam" id="PF13531">
    <property type="entry name" value="SBP_bac_11"/>
    <property type="match status" value="1"/>
</dbReference>
<comment type="caution">
    <text evidence="9">The sequence shown here is derived from an EMBL/GenBank/DDBJ whole genome shotgun (WGS) entry which is preliminary data.</text>
</comment>
<evidence type="ECO:0000313" key="12">
    <source>
        <dbReference type="Proteomes" id="UP000440716"/>
    </source>
</evidence>
<dbReference type="FunFam" id="3.40.190.10:FF:000035">
    <property type="entry name" value="Molybdate ABC transporter substrate-binding protein"/>
    <property type="match status" value="1"/>
</dbReference>
<evidence type="ECO:0000313" key="10">
    <source>
        <dbReference type="EMBL" id="MVA57578.1"/>
    </source>
</evidence>
<comment type="similarity">
    <text evidence="1">Belongs to the bacterial solute-binding protein ModA family.</text>
</comment>
<evidence type="ECO:0000256" key="5">
    <source>
        <dbReference type="ARBA" id="ARBA00062515"/>
    </source>
</evidence>
<dbReference type="CDD" id="cd13536">
    <property type="entry name" value="PBP2_EcModA"/>
    <property type="match status" value="1"/>
</dbReference>
<evidence type="ECO:0000256" key="2">
    <source>
        <dbReference type="ARBA" id="ARBA00022505"/>
    </source>
</evidence>
<dbReference type="AlphaFoldDB" id="A0A368NXH9"/>
<evidence type="ECO:0000313" key="9">
    <source>
        <dbReference type="EMBL" id="MUZ73739.1"/>
    </source>
</evidence>
<comment type="subunit">
    <text evidence="5">The complex is composed of two ATP-binding proteins (ModC), two transmembrane proteins (ModB) and a solute-binding protein (ModA).</text>
</comment>
<evidence type="ECO:0000313" key="13">
    <source>
        <dbReference type="Proteomes" id="UP000477951"/>
    </source>
</evidence>
<reference evidence="8 11" key="1">
    <citation type="submission" date="2018-08" db="EMBL/GenBank/DDBJ databases">
        <title>Genome sequencing of Agrobacterium vitis strain ICMP 10754.</title>
        <authorList>
            <person name="Visnovsky S.B."/>
            <person name="Pitman A.R."/>
        </authorList>
    </citation>
    <scope>NUCLEOTIDE SEQUENCE [LARGE SCALE GENOMIC DNA]</scope>
    <source>
        <strain evidence="8 11">ICMP 10754</strain>
    </source>
</reference>
<dbReference type="GO" id="GO:0030288">
    <property type="term" value="C:outer membrane-bounded periplasmic space"/>
    <property type="evidence" value="ECO:0007669"/>
    <property type="project" value="TreeGrafter"/>
</dbReference>
<evidence type="ECO:0000256" key="3">
    <source>
        <dbReference type="ARBA" id="ARBA00022723"/>
    </source>
</evidence>
<evidence type="ECO:0000313" key="11">
    <source>
        <dbReference type="Proteomes" id="UP000436911"/>
    </source>
</evidence>
<feature type="binding site" evidence="6">
    <location>
        <position position="205"/>
    </location>
    <ligand>
        <name>molybdate</name>
        <dbReference type="ChEBI" id="CHEBI:36264"/>
    </ligand>
</feature>
<keyword evidence="4 7" id="KW-0732">Signal</keyword>
<feature type="binding site" evidence="6">
    <location>
        <position position="160"/>
    </location>
    <ligand>
        <name>molybdate</name>
        <dbReference type="ChEBI" id="CHEBI:36264"/>
    </ligand>
</feature>